<sequence length="209" mass="23046">MARTIDFYYDVSSPWTYLAFTNIQPLAKEAGATIHWKPFLVGGVFNTINPTMYRMRENPVPARDAWIMKDMQDWARLAGLKIVFPPAVFPVNPVKALRGLLWAKTQESGAQGEGKEVALATAFFELYWGEDRDISRDEVVAEAAGRAGLDPAALAGAINDPAVKAQLKANTDELIARGGFGSPTIFVGDDMFFGNDRLPLVREALRRQA</sequence>
<keyword evidence="4" id="KW-1185">Reference proteome</keyword>
<dbReference type="EMBL" id="JBHRYJ010000001">
    <property type="protein sequence ID" value="MFC3675073.1"/>
    <property type="molecule type" value="Genomic_DNA"/>
</dbReference>
<dbReference type="InterPro" id="IPR044087">
    <property type="entry name" value="NahD-like"/>
</dbReference>
<dbReference type="InterPro" id="IPR014440">
    <property type="entry name" value="HCCAis_GSTk"/>
</dbReference>
<protein>
    <recommendedName>
        <fullName evidence="1">2-hydroxychromene-2-carboxylate isomerase</fullName>
        <ecNumber evidence="1">5.99.1.4</ecNumber>
    </recommendedName>
</protein>
<dbReference type="GO" id="GO:0016853">
    <property type="term" value="F:isomerase activity"/>
    <property type="evidence" value="ECO:0007669"/>
    <property type="project" value="UniProtKB-KW"/>
</dbReference>
<evidence type="ECO:0000313" key="4">
    <source>
        <dbReference type="Proteomes" id="UP001595711"/>
    </source>
</evidence>
<evidence type="ECO:0000313" key="3">
    <source>
        <dbReference type="EMBL" id="MFC3675073.1"/>
    </source>
</evidence>
<dbReference type="RefSeq" id="WP_379722945.1">
    <property type="nucleotide sequence ID" value="NZ_JBHRYJ010000001.1"/>
</dbReference>
<comment type="caution">
    <text evidence="3">The sequence shown here is derived from an EMBL/GenBank/DDBJ whole genome shotgun (WGS) entry which is preliminary data.</text>
</comment>
<accession>A0ABV7VFW2</accession>
<dbReference type="PANTHER" id="PTHR42943:SF2">
    <property type="entry name" value="GLUTATHIONE S-TRANSFERASE KAPPA 1"/>
    <property type="match status" value="1"/>
</dbReference>
<name>A0ABV7VFW2_9PROT</name>
<dbReference type="PIRSF" id="PIRSF006386">
    <property type="entry name" value="HCCAis_GSTk"/>
    <property type="match status" value="1"/>
</dbReference>
<dbReference type="Gene3D" id="3.40.30.10">
    <property type="entry name" value="Glutaredoxin"/>
    <property type="match status" value="1"/>
</dbReference>
<keyword evidence="1 3" id="KW-0413">Isomerase</keyword>
<dbReference type="CDD" id="cd03022">
    <property type="entry name" value="DsbA_HCCA_Iso"/>
    <property type="match status" value="1"/>
</dbReference>
<evidence type="ECO:0000256" key="1">
    <source>
        <dbReference type="PIRNR" id="PIRNR006386"/>
    </source>
</evidence>
<dbReference type="InterPro" id="IPR051924">
    <property type="entry name" value="GST_Kappa/NadH"/>
</dbReference>
<comment type="catalytic activity">
    <reaction evidence="1">
        <text>2-hydroxychromene-2-carboxylate = (3E)-4-(2-hydroxyphenyl)-2-oxobut-3-enoate</text>
        <dbReference type="Rhea" id="RHEA:27401"/>
        <dbReference type="ChEBI" id="CHEBI:59350"/>
        <dbReference type="ChEBI" id="CHEBI:59353"/>
        <dbReference type="EC" id="5.99.1.4"/>
    </reaction>
</comment>
<comment type="similarity">
    <text evidence="1">Belongs to the GST superfamily. NadH family.</text>
</comment>
<dbReference type="EC" id="5.99.1.4" evidence="1"/>
<dbReference type="InterPro" id="IPR001853">
    <property type="entry name" value="DSBA-like_thioredoxin_dom"/>
</dbReference>
<organism evidence="3 4">
    <name type="scientific">Ferrovibrio xuzhouensis</name>
    <dbReference type="NCBI Taxonomy" id="1576914"/>
    <lineage>
        <taxon>Bacteria</taxon>
        <taxon>Pseudomonadati</taxon>
        <taxon>Pseudomonadota</taxon>
        <taxon>Alphaproteobacteria</taxon>
        <taxon>Rhodospirillales</taxon>
        <taxon>Rhodospirillaceae</taxon>
        <taxon>Ferrovibrio</taxon>
    </lineage>
</organism>
<dbReference type="Pfam" id="PF01323">
    <property type="entry name" value="DSBA"/>
    <property type="match status" value="1"/>
</dbReference>
<gene>
    <name evidence="3" type="ORF">ACFOOQ_05945</name>
</gene>
<dbReference type="SUPFAM" id="SSF52833">
    <property type="entry name" value="Thioredoxin-like"/>
    <property type="match status" value="1"/>
</dbReference>
<dbReference type="Proteomes" id="UP001595711">
    <property type="component" value="Unassembled WGS sequence"/>
</dbReference>
<dbReference type="InterPro" id="IPR036249">
    <property type="entry name" value="Thioredoxin-like_sf"/>
</dbReference>
<dbReference type="PANTHER" id="PTHR42943">
    <property type="entry name" value="GLUTATHIONE S-TRANSFERASE KAPPA"/>
    <property type="match status" value="1"/>
</dbReference>
<proteinExistence type="inferred from homology"/>
<evidence type="ECO:0000259" key="2">
    <source>
        <dbReference type="Pfam" id="PF01323"/>
    </source>
</evidence>
<reference evidence="4" key="1">
    <citation type="journal article" date="2019" name="Int. J. Syst. Evol. Microbiol.">
        <title>The Global Catalogue of Microorganisms (GCM) 10K type strain sequencing project: providing services to taxonomists for standard genome sequencing and annotation.</title>
        <authorList>
            <consortium name="The Broad Institute Genomics Platform"/>
            <consortium name="The Broad Institute Genome Sequencing Center for Infectious Disease"/>
            <person name="Wu L."/>
            <person name="Ma J."/>
        </authorList>
    </citation>
    <scope>NUCLEOTIDE SEQUENCE [LARGE SCALE GENOMIC DNA]</scope>
    <source>
        <strain evidence="4">KCTC 42182</strain>
    </source>
</reference>
<feature type="domain" description="DSBA-like thioredoxin" evidence="2">
    <location>
        <begin position="4"/>
        <end position="205"/>
    </location>
</feature>